<organism evidence="9">
    <name type="scientific">Chromera velia CCMP2878</name>
    <dbReference type="NCBI Taxonomy" id="1169474"/>
    <lineage>
        <taxon>Eukaryota</taxon>
        <taxon>Sar</taxon>
        <taxon>Alveolata</taxon>
        <taxon>Colpodellida</taxon>
        <taxon>Chromeraceae</taxon>
        <taxon>Chromera</taxon>
    </lineage>
</organism>
<evidence type="ECO:0000313" key="9">
    <source>
        <dbReference type="EMBL" id="CEM27263.1"/>
    </source>
</evidence>
<dbReference type="PRINTS" id="PR00193">
    <property type="entry name" value="MYOSINHEAVY"/>
</dbReference>
<dbReference type="SMART" id="SM00360">
    <property type="entry name" value="RRM"/>
    <property type="match status" value="1"/>
</dbReference>
<dbReference type="SUPFAM" id="SSF52540">
    <property type="entry name" value="P-loop containing nucleoside triphosphate hydrolases"/>
    <property type="match status" value="1"/>
</dbReference>
<dbReference type="VEuPathDB" id="CryptoDB:Cvel_619"/>
<feature type="compositionally biased region" description="Basic and acidic residues" evidence="7">
    <location>
        <begin position="206"/>
        <end position="217"/>
    </location>
</feature>
<feature type="compositionally biased region" description="Polar residues" evidence="7">
    <location>
        <begin position="1414"/>
        <end position="1423"/>
    </location>
</feature>
<feature type="region of interest" description="Disordered" evidence="7">
    <location>
        <begin position="853"/>
        <end position="886"/>
    </location>
</feature>
<dbReference type="PROSITE" id="PS50096">
    <property type="entry name" value="IQ"/>
    <property type="match status" value="2"/>
</dbReference>
<dbReference type="GO" id="GO:0005524">
    <property type="term" value="F:ATP binding"/>
    <property type="evidence" value="ECO:0007669"/>
    <property type="project" value="UniProtKB-UniRule"/>
</dbReference>
<dbReference type="EMBL" id="CDMZ01001104">
    <property type="protein sequence ID" value="CEM27263.1"/>
    <property type="molecule type" value="Genomic_DNA"/>
</dbReference>
<dbReference type="SUPFAM" id="SSF54928">
    <property type="entry name" value="RNA-binding domain, RBD"/>
    <property type="match status" value="1"/>
</dbReference>
<dbReference type="GO" id="GO:0003723">
    <property type="term" value="F:RNA binding"/>
    <property type="evidence" value="ECO:0007669"/>
    <property type="project" value="InterPro"/>
</dbReference>
<feature type="region of interest" description="Disordered" evidence="7">
    <location>
        <begin position="755"/>
        <end position="841"/>
    </location>
</feature>
<keyword evidence="4 6" id="KW-0505">Motor protein</keyword>
<dbReference type="GO" id="GO:0007015">
    <property type="term" value="P:actin filament organization"/>
    <property type="evidence" value="ECO:0007669"/>
    <property type="project" value="TreeGrafter"/>
</dbReference>
<dbReference type="GO" id="GO:0000146">
    <property type="term" value="F:microfilament motor activity"/>
    <property type="evidence" value="ECO:0007669"/>
    <property type="project" value="TreeGrafter"/>
</dbReference>
<keyword evidence="1 6" id="KW-0547">Nucleotide-binding</keyword>
<protein>
    <recommendedName>
        <fullName evidence="8">Myosin motor domain-containing protein</fullName>
    </recommendedName>
</protein>
<evidence type="ECO:0000256" key="6">
    <source>
        <dbReference type="PROSITE-ProRule" id="PRU00782"/>
    </source>
</evidence>
<evidence type="ECO:0000256" key="3">
    <source>
        <dbReference type="ARBA" id="ARBA00023123"/>
    </source>
</evidence>
<feature type="region of interest" description="Actin-binding" evidence="6">
    <location>
        <begin position="899"/>
        <end position="921"/>
    </location>
</feature>
<evidence type="ECO:0000256" key="1">
    <source>
        <dbReference type="ARBA" id="ARBA00022741"/>
    </source>
</evidence>
<dbReference type="PhylomeDB" id="A0A0G4GE45"/>
<sequence length="1701" mass="188803">MSTKQLMPKISQEVWVRVEDGRVFAVGKITNVLEAERKVSVEVCGGESAEAETREVVLDIDNLLYKDPDDTADPGGEGRTHRDNTQLIFLNPGNLFENLVRRYRASHTVDDRRGEIYTYTGWVLTAMNPYQTFEGLYSDEVMDLYYGKSMTAMPPHPFAVAETAYHNMIAERLNQCVIVTGESGAGKTETAKQVMRYLTHVSAARTAKEESTGEKTGSDAQRGRMQVQKRVLATNPILESFGNAKTVRNDNSSRFGKMMKLNFSETGDIQTASIQTYLLAKSRVTQIPEGERNYHVFYALLEGISEEEKEELLLEGHGVSDFLFLRGVGCLSGGAEGGASSSSAAISSSPEGDSSISSGVPWSLEKIKNALTAVGVSPEGQQEIFRVLCAILFLGNVVFSAGSEEEGCSVSAAESNDKESPLKKAAELLGLNCDSEDGIGVLERALTKKKIVGAHANLNVEQAKAARDAFCKTLYSRLFDVVVHFCNEGLQRGEEPEEGLAEEGSTEKEGDSGENGDGKGAGEGDGGAEEGRNADISGSDTVKQVLPLNTQLGQKNDPDTETLEEKVLMAFCWIGILDIFGFENMEPESRNSFEQCCINFCNEQLQQLFFEKLIKREKLTYSQEGIPFEEVEFNDNTALIRGIAGRGGVFEVLDEVARAPMQKGGDRDEIFSKRINKEIAQKEELKPYFGKPKGGRSSKQFIVHHYAGSVQYDSSSFCEKNNDALSNDLEGLFSKCSPSISDCLSASRIHALTEQAGLPPRGAETNSRWSVASPSIQRGSPVPSMLPSPAPSRNVFGLGPAPTRAGPDAEPPDDSLPSATPPRGRSLRPEGSPINPVTPSPAARRFWHTAAAEGSPTASFPSGSPGPFEASPSGQPRQRERGGNAAAQKSLGLKFARQVDSLTKMLSDGSCQFIRCIKPNDEQKAGLLDRGRVYTQLENSGMVSLLHVMKEGFPCRVPYQMLWDMYSDFLPENMRTRMSPPDFVDIILRFLNTPEDDFCLGNTKVFFRFGALAEVEKIRDSKDIEERQRFVDATYQFWLDKRKERIRVRDRTAARFLLWFKKQRAQTLAASAQVYCETVMLPLMKQRASEKIRALWGVWKEMKRRRDAIRQITLLQRWYRSILAARQAKREKAAIRIQTLLRAVKARCIFREMKREALETERAHKATRIQKCWRKKAERLQMARDRKVLWLWTRLQALTRGKAARRGYRKMQKNAIEIAVEQAKRAERERVTAEMEEERERNRLCQKALEEAAAEERRKHDEALRALREEKEAKKREEEEREDADRSKQQETETLKEEVKNLKRESKEQSEAFRLQQEETERERQLAADAIAEKDKEKEKVSQLQAHAAQLQAQLAQLQAQLAVSQGMQNAQTVQPSPFATPQVQILSPCPEILQRSSPVEVQMVQPSPPKGQIPSSPRQMVQPSPPKGQIPSSPRQMVQPSPPRGQIPSSPRQMVQLTLPPPPLTPPEEDLCKVFVSNLSPETSSDRLQSFLSKIGFPPVEVRVCSDGVDRPYARFATREKAEALVTEFHSAALGGRMVTFHLAFHLTPFMTENESTSKGKPQLGVSSGPVQTPQKTGRGSFGSAKGGPGMFVFGNVEGATKEGKGSVFRQTGTEADRRRMWEGISELAKTKGRVRIQVHAGAPSLTRSSLKELFGRARDRGLTKGFSIQEGAGGEEEAYCMVSHAQQGGSSSSSSWASG</sequence>
<dbReference type="InterPro" id="IPR036961">
    <property type="entry name" value="Kinesin_motor_dom_sf"/>
</dbReference>
<feature type="region of interest" description="Disordered" evidence="7">
    <location>
        <begin position="1400"/>
        <end position="1465"/>
    </location>
</feature>
<dbReference type="Pfam" id="PF00063">
    <property type="entry name" value="Myosin_head"/>
    <property type="match status" value="3"/>
</dbReference>
<dbReference type="CDD" id="cd00124">
    <property type="entry name" value="MYSc"/>
    <property type="match status" value="1"/>
</dbReference>
<dbReference type="GO" id="GO:0016020">
    <property type="term" value="C:membrane"/>
    <property type="evidence" value="ECO:0007669"/>
    <property type="project" value="TreeGrafter"/>
</dbReference>
<keyword evidence="2 6" id="KW-0067">ATP-binding</keyword>
<feature type="binding site" evidence="6">
    <location>
        <begin position="181"/>
        <end position="188"/>
    </location>
    <ligand>
        <name>ATP</name>
        <dbReference type="ChEBI" id="CHEBI:30616"/>
    </ligand>
</feature>
<dbReference type="PROSITE" id="PS51456">
    <property type="entry name" value="MYOSIN_MOTOR"/>
    <property type="match status" value="1"/>
</dbReference>
<dbReference type="InterPro" id="IPR001609">
    <property type="entry name" value="Myosin_head_motor_dom-like"/>
</dbReference>
<feature type="compositionally biased region" description="Polar residues" evidence="7">
    <location>
        <begin position="1554"/>
        <end position="1579"/>
    </location>
</feature>
<evidence type="ECO:0000259" key="8">
    <source>
        <dbReference type="PROSITE" id="PS51456"/>
    </source>
</evidence>
<dbReference type="Gene3D" id="1.20.120.720">
    <property type="entry name" value="Myosin VI head, motor domain, U50 subdomain"/>
    <property type="match status" value="1"/>
</dbReference>
<dbReference type="SMART" id="SM00242">
    <property type="entry name" value="MYSc"/>
    <property type="match status" value="1"/>
</dbReference>
<evidence type="ECO:0000256" key="7">
    <source>
        <dbReference type="SAM" id="MobiDB-lite"/>
    </source>
</evidence>
<evidence type="ECO:0000256" key="5">
    <source>
        <dbReference type="ARBA" id="ARBA00023203"/>
    </source>
</evidence>
<proteinExistence type="inferred from homology"/>
<dbReference type="PANTHER" id="PTHR13140:SF706">
    <property type="entry name" value="DILUTE CLASS UNCONVENTIONAL MYOSIN, ISOFORM C"/>
    <property type="match status" value="1"/>
</dbReference>
<feature type="compositionally biased region" description="Basic and acidic residues" evidence="7">
    <location>
        <begin position="505"/>
        <end position="522"/>
    </location>
</feature>
<evidence type="ECO:0000256" key="4">
    <source>
        <dbReference type="ARBA" id="ARBA00023175"/>
    </source>
</evidence>
<gene>
    <name evidence="9" type="ORF">Cvel_619</name>
</gene>
<comment type="similarity">
    <text evidence="6">Belongs to the TRAFAC class myosin-kinesin ATPase superfamily. Myosin family.</text>
</comment>
<dbReference type="InterPro" id="IPR012677">
    <property type="entry name" value="Nucleotide-bd_a/b_plait_sf"/>
</dbReference>
<dbReference type="Gene3D" id="1.20.5.4820">
    <property type="match status" value="1"/>
</dbReference>
<feature type="region of interest" description="Disordered" evidence="7">
    <location>
        <begin position="1269"/>
        <end position="1340"/>
    </location>
</feature>
<dbReference type="GO" id="GO:0016459">
    <property type="term" value="C:myosin complex"/>
    <property type="evidence" value="ECO:0007669"/>
    <property type="project" value="UniProtKB-KW"/>
</dbReference>
<feature type="compositionally biased region" description="Polar residues" evidence="7">
    <location>
        <begin position="1431"/>
        <end position="1440"/>
    </location>
</feature>
<dbReference type="Gene3D" id="3.40.850.10">
    <property type="entry name" value="Kinesin motor domain"/>
    <property type="match status" value="3"/>
</dbReference>
<dbReference type="GO" id="GO:0005737">
    <property type="term" value="C:cytoplasm"/>
    <property type="evidence" value="ECO:0007669"/>
    <property type="project" value="TreeGrafter"/>
</dbReference>
<name>A0A0G4GE45_9ALVE</name>
<reference evidence="9" key="1">
    <citation type="submission" date="2014-11" db="EMBL/GenBank/DDBJ databases">
        <authorList>
            <person name="Otto D Thomas"/>
            <person name="Naeem Raeece"/>
        </authorList>
    </citation>
    <scope>NUCLEOTIDE SEQUENCE</scope>
</reference>
<keyword evidence="5 6" id="KW-0009">Actin-binding</keyword>
<dbReference type="InterPro" id="IPR035979">
    <property type="entry name" value="RBD_domain_sf"/>
</dbReference>
<keyword evidence="3 6" id="KW-0518">Myosin</keyword>
<evidence type="ECO:0000256" key="2">
    <source>
        <dbReference type="ARBA" id="ARBA00022840"/>
    </source>
</evidence>
<dbReference type="InterPro" id="IPR027417">
    <property type="entry name" value="P-loop_NTPase"/>
</dbReference>
<dbReference type="CDD" id="cd00590">
    <property type="entry name" value="RRM_SF"/>
    <property type="match status" value="1"/>
</dbReference>
<feature type="domain" description="Myosin motor" evidence="8">
    <location>
        <begin position="79"/>
        <end position="1020"/>
    </location>
</feature>
<dbReference type="PANTHER" id="PTHR13140">
    <property type="entry name" value="MYOSIN"/>
    <property type="match status" value="1"/>
</dbReference>
<dbReference type="InterPro" id="IPR000504">
    <property type="entry name" value="RRM_dom"/>
</dbReference>
<accession>A0A0G4GE45</accession>
<feature type="region of interest" description="Disordered" evidence="7">
    <location>
        <begin position="1554"/>
        <end position="1586"/>
    </location>
</feature>
<feature type="region of interest" description="Disordered" evidence="7">
    <location>
        <begin position="492"/>
        <end position="536"/>
    </location>
</feature>
<feature type="compositionally biased region" description="Polar residues" evidence="7">
    <location>
        <begin position="1448"/>
        <end position="1457"/>
    </location>
</feature>
<dbReference type="Gene3D" id="1.20.58.530">
    <property type="match status" value="2"/>
</dbReference>
<feature type="region of interest" description="Disordered" evidence="7">
    <location>
        <begin position="205"/>
        <end position="226"/>
    </location>
</feature>
<dbReference type="Gene3D" id="3.30.70.330">
    <property type="match status" value="1"/>
</dbReference>
<dbReference type="GO" id="GO:0051015">
    <property type="term" value="F:actin filament binding"/>
    <property type="evidence" value="ECO:0007669"/>
    <property type="project" value="TreeGrafter"/>
</dbReference>
<feature type="compositionally biased region" description="Polar residues" evidence="7">
    <location>
        <begin position="764"/>
        <end position="778"/>
    </location>
</feature>